<dbReference type="Proteomes" id="UP000738349">
    <property type="component" value="Unassembled WGS sequence"/>
</dbReference>
<evidence type="ECO:0000256" key="1">
    <source>
        <dbReference type="SAM" id="SignalP"/>
    </source>
</evidence>
<dbReference type="OrthoDB" id="4573177at2759"/>
<sequence length="82" mass="9189">HTPSQRHLVVMTAIVASSMQAAPNMTPEYEVKLLFRPTAVLDPDNELTSIVLATFDMPPTVTKLNVQFLDKRSREIYTAGWS</sequence>
<feature type="chain" id="PRO_5040208590" evidence="1">
    <location>
        <begin position="22"/>
        <end position="82"/>
    </location>
</feature>
<feature type="signal peptide" evidence="1">
    <location>
        <begin position="1"/>
        <end position="21"/>
    </location>
</feature>
<dbReference type="EMBL" id="JAGMUV010000019">
    <property type="protein sequence ID" value="KAH7127271.1"/>
    <property type="molecule type" value="Genomic_DNA"/>
</dbReference>
<gene>
    <name evidence="2" type="ORF">EDB81DRAFT_598704</name>
</gene>
<comment type="caution">
    <text evidence="2">The sequence shown here is derived from an EMBL/GenBank/DDBJ whole genome shotgun (WGS) entry which is preliminary data.</text>
</comment>
<feature type="non-terminal residue" evidence="2">
    <location>
        <position position="82"/>
    </location>
</feature>
<dbReference type="AlphaFoldDB" id="A0A9P9DZI0"/>
<accession>A0A9P9DZI0</accession>
<name>A0A9P9DZI0_9HYPO</name>
<keyword evidence="1" id="KW-0732">Signal</keyword>
<evidence type="ECO:0000313" key="3">
    <source>
        <dbReference type="Proteomes" id="UP000738349"/>
    </source>
</evidence>
<organism evidence="2 3">
    <name type="scientific">Dactylonectria macrodidyma</name>
    <dbReference type="NCBI Taxonomy" id="307937"/>
    <lineage>
        <taxon>Eukaryota</taxon>
        <taxon>Fungi</taxon>
        <taxon>Dikarya</taxon>
        <taxon>Ascomycota</taxon>
        <taxon>Pezizomycotina</taxon>
        <taxon>Sordariomycetes</taxon>
        <taxon>Hypocreomycetidae</taxon>
        <taxon>Hypocreales</taxon>
        <taxon>Nectriaceae</taxon>
        <taxon>Dactylonectria</taxon>
    </lineage>
</organism>
<proteinExistence type="predicted"/>
<keyword evidence="3" id="KW-1185">Reference proteome</keyword>
<protein>
    <submittedName>
        <fullName evidence="2">Uncharacterized protein</fullName>
    </submittedName>
</protein>
<reference evidence="2" key="1">
    <citation type="journal article" date="2021" name="Nat. Commun.">
        <title>Genetic determinants of endophytism in the Arabidopsis root mycobiome.</title>
        <authorList>
            <person name="Mesny F."/>
            <person name="Miyauchi S."/>
            <person name="Thiergart T."/>
            <person name="Pickel B."/>
            <person name="Atanasova L."/>
            <person name="Karlsson M."/>
            <person name="Huettel B."/>
            <person name="Barry K.W."/>
            <person name="Haridas S."/>
            <person name="Chen C."/>
            <person name="Bauer D."/>
            <person name="Andreopoulos W."/>
            <person name="Pangilinan J."/>
            <person name="LaButti K."/>
            <person name="Riley R."/>
            <person name="Lipzen A."/>
            <person name="Clum A."/>
            <person name="Drula E."/>
            <person name="Henrissat B."/>
            <person name="Kohler A."/>
            <person name="Grigoriev I.V."/>
            <person name="Martin F.M."/>
            <person name="Hacquard S."/>
        </authorList>
    </citation>
    <scope>NUCLEOTIDE SEQUENCE</scope>
    <source>
        <strain evidence="2">MPI-CAGE-AT-0147</strain>
    </source>
</reference>
<feature type="non-terminal residue" evidence="2">
    <location>
        <position position="1"/>
    </location>
</feature>
<evidence type="ECO:0000313" key="2">
    <source>
        <dbReference type="EMBL" id="KAH7127271.1"/>
    </source>
</evidence>